<dbReference type="Proteomes" id="UP000656042">
    <property type="component" value="Unassembled WGS sequence"/>
</dbReference>
<dbReference type="RefSeq" id="WP_189082967.1">
    <property type="nucleotide sequence ID" value="NZ_BMMX01000069.1"/>
</dbReference>
<dbReference type="SMART" id="SM00421">
    <property type="entry name" value="HTH_LUXR"/>
    <property type="match status" value="1"/>
</dbReference>
<sequence length="934" mass="98922">MTGSANADLALIERQACLRQLTAMLDEAKQGHASVAVLSGRCGNGQFALLRHTMAAAADRDMPVLTARAGHADRGRPFAAAERIVTDLTGGRPFDAGVADSAPQTGAPPGLHEAVAALRDRPALLVIRDSRWLDDDSRGWLRSLARRLPGLPVAVMFGGLHMAEEADWLGVQALRDQVPVNGLELLPLTAAGVSRLVEMTCGVAPDDEFAASAARLSAGSPDVLNDMLRVFHAGRRDPVAAQVPALTAAASSAWAEHTDFMLRELPPAVTAVLRALTVCDGLLDLPLVYALVEPFAMSAARMRSVLESCGLTASAGDRLTVVAPQVGARLLDGMSAEVRGDLYARAAELAHRAGADDEQVAGLLLRARPVGARWAVHRLRQSSAALYRRGSYDRARAHLSRALTEPLRPELRAHIGVELAGVEAVDAPEASDRRLADIAQTVGTCAPRTVLRAVDLCLARGDADQARRAVLQALARTGAEVREDLIALGALADELRSHPAELAVPAMPVLPERPSAPAQAGVRAWSLAVRGVRREAARTLARAALRSDADEVMPRLAACRALMLADELTEAAAGMDRLARGLGGGHAAAALGRVLAARAECHLRRGRLDLAARDAHDAQHALPPTSWHPLAVPQLLTVRILIEVESGREQVAAELAAGAVPAGAEEGPYWPFLLFARALTALMADRAADAAAVLQHCGRAMVRQGWLNPALLPWRSLAMEAAVRVGDLDRARSIAAEEAELAGRWGAPGAIGWAEVNRLRLSGATVAGGAPGGDDMREAVSLLRRSPGRLMLGWAMAELAHGQFAHGDREAALHSLTAAEEVASSCPAGRLAQRLNPLREPLREVLNRRTPRQALAASAGAPDRLLLHPAWAALSESDRITAMLAGRGNRNRHIATLLSVSERTVELRLSRVYKAMRLGGRTELRALIQAAGSG</sequence>
<dbReference type="GO" id="GO:0006355">
    <property type="term" value="P:regulation of DNA-templated transcription"/>
    <property type="evidence" value="ECO:0007669"/>
    <property type="project" value="InterPro"/>
</dbReference>
<dbReference type="InterPro" id="IPR016032">
    <property type="entry name" value="Sig_transdc_resp-reg_C-effctor"/>
</dbReference>
<reference evidence="2" key="2">
    <citation type="submission" date="2020-09" db="EMBL/GenBank/DDBJ databases">
        <authorList>
            <person name="Sun Q."/>
            <person name="Zhou Y."/>
        </authorList>
    </citation>
    <scope>NUCLEOTIDE SEQUENCE</scope>
    <source>
        <strain evidence="2">CGMCC 4.7299</strain>
    </source>
</reference>
<dbReference type="InterPro" id="IPR036388">
    <property type="entry name" value="WH-like_DNA-bd_sf"/>
</dbReference>
<proteinExistence type="predicted"/>
<name>A0A8J3FSV3_9ACTN</name>
<evidence type="ECO:0000313" key="2">
    <source>
        <dbReference type="EMBL" id="GGL19634.1"/>
    </source>
</evidence>
<dbReference type="EMBL" id="BMMX01000069">
    <property type="protein sequence ID" value="GGL19634.1"/>
    <property type="molecule type" value="Genomic_DNA"/>
</dbReference>
<evidence type="ECO:0000259" key="1">
    <source>
        <dbReference type="SMART" id="SM00421"/>
    </source>
</evidence>
<feature type="domain" description="HTH luxR-type" evidence="1">
    <location>
        <begin position="871"/>
        <end position="928"/>
    </location>
</feature>
<keyword evidence="3" id="KW-1185">Reference proteome</keyword>
<organism evidence="2 3">
    <name type="scientific">Mangrovihabitans endophyticus</name>
    <dbReference type="NCBI Taxonomy" id="1751298"/>
    <lineage>
        <taxon>Bacteria</taxon>
        <taxon>Bacillati</taxon>
        <taxon>Actinomycetota</taxon>
        <taxon>Actinomycetes</taxon>
        <taxon>Micromonosporales</taxon>
        <taxon>Micromonosporaceae</taxon>
        <taxon>Mangrovihabitans</taxon>
    </lineage>
</organism>
<accession>A0A8J3FSV3</accession>
<reference evidence="2" key="1">
    <citation type="journal article" date="2014" name="Int. J. Syst. Evol. Microbiol.">
        <title>Complete genome sequence of Corynebacterium casei LMG S-19264T (=DSM 44701T), isolated from a smear-ripened cheese.</title>
        <authorList>
            <consortium name="US DOE Joint Genome Institute (JGI-PGF)"/>
            <person name="Walter F."/>
            <person name="Albersmeier A."/>
            <person name="Kalinowski J."/>
            <person name="Ruckert C."/>
        </authorList>
    </citation>
    <scope>NUCLEOTIDE SEQUENCE</scope>
    <source>
        <strain evidence="2">CGMCC 4.7299</strain>
    </source>
</reference>
<comment type="caution">
    <text evidence="2">The sequence shown here is derived from an EMBL/GenBank/DDBJ whole genome shotgun (WGS) entry which is preliminary data.</text>
</comment>
<dbReference type="Gene3D" id="1.10.10.10">
    <property type="entry name" value="Winged helix-like DNA-binding domain superfamily/Winged helix DNA-binding domain"/>
    <property type="match status" value="1"/>
</dbReference>
<gene>
    <name evidence="2" type="ORF">GCM10012284_62780</name>
</gene>
<dbReference type="InterPro" id="IPR000792">
    <property type="entry name" value="Tscrpt_reg_LuxR_C"/>
</dbReference>
<dbReference type="GO" id="GO:0003677">
    <property type="term" value="F:DNA binding"/>
    <property type="evidence" value="ECO:0007669"/>
    <property type="project" value="InterPro"/>
</dbReference>
<dbReference type="SUPFAM" id="SSF46894">
    <property type="entry name" value="C-terminal effector domain of the bipartite response regulators"/>
    <property type="match status" value="1"/>
</dbReference>
<evidence type="ECO:0000313" key="3">
    <source>
        <dbReference type="Proteomes" id="UP000656042"/>
    </source>
</evidence>
<dbReference type="AlphaFoldDB" id="A0A8J3FSV3"/>
<protein>
    <recommendedName>
        <fullName evidence="1">HTH luxR-type domain-containing protein</fullName>
    </recommendedName>
</protein>